<organism evidence="2 3">
    <name type="scientific">Spirosoma sordidisoli</name>
    <dbReference type="NCBI Taxonomy" id="2502893"/>
    <lineage>
        <taxon>Bacteria</taxon>
        <taxon>Pseudomonadati</taxon>
        <taxon>Bacteroidota</taxon>
        <taxon>Cytophagia</taxon>
        <taxon>Cytophagales</taxon>
        <taxon>Cytophagaceae</taxon>
        <taxon>Spirosoma</taxon>
    </lineage>
</organism>
<keyword evidence="3" id="KW-1185">Reference proteome</keyword>
<keyword evidence="1" id="KW-0732">Signal</keyword>
<dbReference type="EMBL" id="SBLB01000012">
    <property type="protein sequence ID" value="RYC66690.1"/>
    <property type="molecule type" value="Genomic_DNA"/>
</dbReference>
<feature type="signal peptide" evidence="1">
    <location>
        <begin position="1"/>
        <end position="25"/>
    </location>
</feature>
<dbReference type="AlphaFoldDB" id="A0A4Q2UHA9"/>
<evidence type="ECO:0000313" key="3">
    <source>
        <dbReference type="Proteomes" id="UP000290407"/>
    </source>
</evidence>
<evidence type="ECO:0000313" key="2">
    <source>
        <dbReference type="EMBL" id="RYC66690.1"/>
    </source>
</evidence>
<protein>
    <submittedName>
        <fullName evidence="2">Uncharacterized protein</fullName>
    </submittedName>
</protein>
<sequence length="334" mass="38437">MKTIRLLRVVWLLLCLLLVTSTLQAQFVVSDPIHTAVSNLMQLIQKPSFKTMVDAVEKLKKVKGAVQSYHRGQQLIQTVQQTTRTLQSISTVISKDGHIYPAEYSLIADDLSAMGTHANDILKDMRQGTSQNLFEINDQGRIEWIFRAYESAKKFQGLVNNYYYKVRAMSLRRVRSQKDWMMTSRLYAIAEPTLNKTGSYQEVQFMLGEKGYDDDYTDRTKSALDEETIARQQREKQAEIDRKTALMQECQDRLQIADLQGEQQAYAEMKFIYPPYFDPEKKGKPNGYVDPYDGHIISDEEFGILVRIRGRQIATEKRSAIQRECQEKMSSSGG</sequence>
<name>A0A4Q2UHA9_9BACT</name>
<dbReference type="RefSeq" id="WP_129606105.1">
    <property type="nucleotide sequence ID" value="NZ_SBLB01000012.1"/>
</dbReference>
<comment type="caution">
    <text evidence="2">The sequence shown here is derived from an EMBL/GenBank/DDBJ whole genome shotgun (WGS) entry which is preliminary data.</text>
</comment>
<dbReference type="Proteomes" id="UP000290407">
    <property type="component" value="Unassembled WGS sequence"/>
</dbReference>
<gene>
    <name evidence="2" type="ORF">EQG79_28040</name>
</gene>
<proteinExistence type="predicted"/>
<accession>A0A4Q2UHA9</accession>
<evidence type="ECO:0000256" key="1">
    <source>
        <dbReference type="SAM" id="SignalP"/>
    </source>
</evidence>
<reference evidence="2 3" key="1">
    <citation type="submission" date="2019-01" db="EMBL/GenBank/DDBJ databases">
        <title>Spirosoma flava sp. nov., a propanil-degrading bacterium isolated from herbicide-contaminated soil.</title>
        <authorList>
            <person name="Zhang L."/>
            <person name="Jiang J.-D."/>
        </authorList>
    </citation>
    <scope>NUCLEOTIDE SEQUENCE [LARGE SCALE GENOMIC DNA]</scope>
    <source>
        <strain evidence="2 3">TY50</strain>
    </source>
</reference>
<feature type="chain" id="PRO_5020431516" evidence="1">
    <location>
        <begin position="26"/>
        <end position="334"/>
    </location>
</feature>